<dbReference type="Pfam" id="PF03447">
    <property type="entry name" value="NAD_binding_3"/>
    <property type="match status" value="1"/>
</dbReference>
<dbReference type="InterPro" id="IPR001342">
    <property type="entry name" value="HDH_cat"/>
</dbReference>
<keyword evidence="31" id="KW-1185">Reference proteome</keyword>
<dbReference type="Gene3D" id="3.40.1160.10">
    <property type="entry name" value="Acetylglutamate kinase-like"/>
    <property type="match status" value="1"/>
</dbReference>
<comment type="catalytic activity">
    <reaction evidence="25">
        <text>L-aspartate + ATP = 4-phospho-L-aspartate + ADP</text>
        <dbReference type="Rhea" id="RHEA:23776"/>
        <dbReference type="ChEBI" id="CHEBI:29991"/>
        <dbReference type="ChEBI" id="CHEBI:30616"/>
        <dbReference type="ChEBI" id="CHEBI:57535"/>
        <dbReference type="ChEBI" id="CHEBI:456216"/>
        <dbReference type="EC" id="2.7.2.4"/>
    </reaction>
    <physiologicalReaction direction="left-to-right" evidence="25">
        <dbReference type="Rhea" id="RHEA:23777"/>
    </physiologicalReaction>
</comment>
<evidence type="ECO:0000256" key="15">
    <source>
        <dbReference type="ARBA" id="ARBA00022777"/>
    </source>
</evidence>
<keyword evidence="20" id="KW-0915">Sodium</keyword>
<reference evidence="30 32" key="2">
    <citation type="submission" date="2017-06" db="EMBL/GenBank/DDBJ databases">
        <authorList>
            <consortium name="Pathogen Informatics"/>
        </authorList>
    </citation>
    <scope>NUCLEOTIDE SEQUENCE [LARGE SCALE GENOMIC DNA]</scope>
    <source>
        <strain evidence="30 32">NCTC12947</strain>
    </source>
</reference>
<comment type="cofactor">
    <cofactor evidence="1">
        <name>a metal cation</name>
        <dbReference type="ChEBI" id="CHEBI:25213"/>
    </cofactor>
</comment>
<evidence type="ECO:0000256" key="25">
    <source>
        <dbReference type="ARBA" id="ARBA00048561"/>
    </source>
</evidence>
<name>A0AAX2GUU4_9FLAO</name>
<dbReference type="InterPro" id="IPR018042">
    <property type="entry name" value="Aspartate_kinase_CS"/>
</dbReference>
<keyword evidence="16" id="KW-0067">ATP-binding</keyword>
<keyword evidence="11" id="KW-0808">Transferase</keyword>
<dbReference type="GO" id="GO:0009088">
    <property type="term" value="P:threonine biosynthetic process"/>
    <property type="evidence" value="ECO:0007669"/>
    <property type="project" value="UniProtKB-KW"/>
</dbReference>
<dbReference type="InterPro" id="IPR042199">
    <property type="entry name" value="AsparK_Bifunc_asparK/hSer_DH"/>
</dbReference>
<dbReference type="InterPro" id="IPR001341">
    <property type="entry name" value="Asp_kinase"/>
</dbReference>
<comment type="pathway">
    <text evidence="6">Amino-acid biosynthesis; L-threonine biosynthesis; L-threonine from L-aspartate: step 1/5.</text>
</comment>
<dbReference type="Pfam" id="PF00696">
    <property type="entry name" value="AA_kinase"/>
    <property type="match status" value="1"/>
</dbReference>
<evidence type="ECO:0000256" key="17">
    <source>
        <dbReference type="ARBA" id="ARBA00022857"/>
    </source>
</evidence>
<dbReference type="GO" id="GO:0004072">
    <property type="term" value="F:aspartate kinase activity"/>
    <property type="evidence" value="ECO:0007669"/>
    <property type="project" value="UniProtKB-EC"/>
</dbReference>
<evidence type="ECO:0000256" key="20">
    <source>
        <dbReference type="ARBA" id="ARBA00023053"/>
    </source>
</evidence>
<dbReference type="PANTHER" id="PTHR43070">
    <property type="match status" value="1"/>
</dbReference>
<dbReference type="EMBL" id="CP014227">
    <property type="protein sequence ID" value="AMD85296.1"/>
    <property type="molecule type" value="Genomic_DNA"/>
</dbReference>
<dbReference type="GO" id="GO:0004412">
    <property type="term" value="F:homoserine dehydrogenase activity"/>
    <property type="evidence" value="ECO:0007669"/>
    <property type="project" value="UniProtKB-EC"/>
</dbReference>
<dbReference type="SUPFAM" id="SSF55347">
    <property type="entry name" value="Glyceraldehyde-3-phosphate dehydrogenase-like, C-terminal domain"/>
    <property type="match status" value="1"/>
</dbReference>
<dbReference type="NCBIfam" id="TIGR00657">
    <property type="entry name" value="asp_kinases"/>
    <property type="match status" value="1"/>
</dbReference>
<dbReference type="FunFam" id="3.30.2130.10:FF:000001">
    <property type="entry name" value="Bifunctional aspartokinase/homoserine dehydrogenase"/>
    <property type="match status" value="1"/>
</dbReference>
<reference evidence="29 31" key="1">
    <citation type="submission" date="2016-02" db="EMBL/GenBank/DDBJ databases">
        <authorList>
            <person name="Holder M.E."/>
            <person name="Ajami N.J."/>
            <person name="Petrosino J.F."/>
        </authorList>
    </citation>
    <scope>NUCLEOTIDE SEQUENCE [LARGE SCALE GENOMIC DNA]</scope>
    <source>
        <strain evidence="29 31">CCUG 32990</strain>
    </source>
</reference>
<keyword evidence="19" id="KW-0520">NAD</keyword>
<keyword evidence="15 29" id="KW-0418">Kinase</keyword>
<evidence type="ECO:0000256" key="6">
    <source>
        <dbReference type="ARBA" id="ARBA00005139"/>
    </source>
</evidence>
<evidence type="ECO:0000256" key="7">
    <source>
        <dbReference type="ARBA" id="ARBA00007952"/>
    </source>
</evidence>
<dbReference type="FunFam" id="3.30.360.10:FF:000006">
    <property type="entry name" value="Bifunctional aspartokinase/homoserine dehydrogenase"/>
    <property type="match status" value="1"/>
</dbReference>
<dbReference type="Gene3D" id="3.40.50.720">
    <property type="entry name" value="NAD(P)-binding Rossmann-like Domain"/>
    <property type="match status" value="1"/>
</dbReference>
<protein>
    <submittedName>
        <fullName evidence="29">Aspartate kinase</fullName>
    </submittedName>
    <submittedName>
        <fullName evidence="30">Aspartokinase I/homoserine dehydrogenase I</fullName>
    </submittedName>
</protein>
<dbReference type="RefSeq" id="WP_066429642.1">
    <property type="nucleotide sequence ID" value="NZ_CP014227.1"/>
</dbReference>
<comment type="pathway">
    <text evidence="3">Amino-acid biosynthesis; L-methionine biosynthesis via de novo pathway; L-homoserine from L-aspartate: step 1/3.</text>
</comment>
<dbReference type="InterPro" id="IPR049638">
    <property type="entry name" value="AK-HD"/>
</dbReference>
<dbReference type="GO" id="GO:0009090">
    <property type="term" value="P:homoserine biosynthetic process"/>
    <property type="evidence" value="ECO:0007669"/>
    <property type="project" value="UniProtKB-ARBA"/>
</dbReference>
<dbReference type="SUPFAM" id="SSF53633">
    <property type="entry name" value="Carbamate kinase-like"/>
    <property type="match status" value="1"/>
</dbReference>
<dbReference type="InterPro" id="IPR054352">
    <property type="entry name" value="ACT_Aspartokinase"/>
</dbReference>
<evidence type="ECO:0000256" key="16">
    <source>
        <dbReference type="ARBA" id="ARBA00022840"/>
    </source>
</evidence>
<evidence type="ECO:0000256" key="23">
    <source>
        <dbReference type="ARBA" id="ARBA00023268"/>
    </source>
</evidence>
<evidence type="ECO:0000256" key="18">
    <source>
        <dbReference type="ARBA" id="ARBA00023002"/>
    </source>
</evidence>
<keyword evidence="10" id="KW-0028">Amino-acid biosynthesis</keyword>
<dbReference type="Gene3D" id="1.20.120.1320">
    <property type="entry name" value="Aspartokinase, catalytic domain"/>
    <property type="match status" value="1"/>
</dbReference>
<evidence type="ECO:0000256" key="2">
    <source>
        <dbReference type="ARBA" id="ARBA00004766"/>
    </source>
</evidence>
<dbReference type="Proteomes" id="UP000065822">
    <property type="component" value="Chromosome"/>
</dbReference>
<keyword evidence="22" id="KW-0486">Methionine biosynthesis</keyword>
<evidence type="ECO:0000256" key="27">
    <source>
        <dbReference type="ARBA" id="ARBA00049031"/>
    </source>
</evidence>
<dbReference type="SUPFAM" id="SSF51735">
    <property type="entry name" value="NAD(P)-binding Rossmann-fold domains"/>
    <property type="match status" value="1"/>
</dbReference>
<accession>A0AAX2GUU4</accession>
<dbReference type="InterPro" id="IPR005106">
    <property type="entry name" value="Asp/hSer_DH_NAD-bd"/>
</dbReference>
<evidence type="ECO:0000256" key="9">
    <source>
        <dbReference type="ARBA" id="ARBA00011881"/>
    </source>
</evidence>
<dbReference type="Gene3D" id="3.30.360.10">
    <property type="entry name" value="Dihydrodipicolinate Reductase, domain 2"/>
    <property type="match status" value="1"/>
</dbReference>
<comment type="subunit">
    <text evidence="9">Homotetramer.</text>
</comment>
<comment type="similarity">
    <text evidence="8">In the N-terminal section; belongs to the aspartokinase family.</text>
</comment>
<keyword evidence="14" id="KW-0547">Nucleotide-binding</keyword>
<dbReference type="NCBIfam" id="NF006959">
    <property type="entry name" value="PRK09436.1"/>
    <property type="match status" value="1"/>
</dbReference>
<dbReference type="KEGG" id="chg:AXF12_07095"/>
<comment type="pathway">
    <text evidence="5">Amino-acid biosynthesis; L-methionine biosynthesis via de novo pathway; L-homoserine from L-aspartate: step 3/3.</text>
</comment>
<gene>
    <name evidence="30" type="primary">thrA_1</name>
    <name evidence="29" type="ORF">AXF12_07095</name>
    <name evidence="30" type="ORF">SAMEA44541418_00281</name>
</gene>
<evidence type="ECO:0000256" key="11">
    <source>
        <dbReference type="ARBA" id="ARBA00022679"/>
    </source>
</evidence>
<evidence type="ECO:0000256" key="14">
    <source>
        <dbReference type="ARBA" id="ARBA00022741"/>
    </source>
</evidence>
<dbReference type="Pfam" id="PF00742">
    <property type="entry name" value="Homoserine_dh"/>
    <property type="match status" value="1"/>
</dbReference>
<comment type="catalytic activity">
    <reaction evidence="26">
        <text>L-homoserine + NADP(+) = L-aspartate 4-semialdehyde + NADPH + H(+)</text>
        <dbReference type="Rhea" id="RHEA:15761"/>
        <dbReference type="ChEBI" id="CHEBI:15378"/>
        <dbReference type="ChEBI" id="CHEBI:57476"/>
        <dbReference type="ChEBI" id="CHEBI:57783"/>
        <dbReference type="ChEBI" id="CHEBI:58349"/>
        <dbReference type="ChEBI" id="CHEBI:537519"/>
        <dbReference type="EC" id="1.1.1.3"/>
    </reaction>
    <physiologicalReaction direction="right-to-left" evidence="26">
        <dbReference type="Rhea" id="RHEA:15763"/>
    </physiologicalReaction>
</comment>
<evidence type="ECO:0000313" key="32">
    <source>
        <dbReference type="Proteomes" id="UP000215539"/>
    </source>
</evidence>
<dbReference type="Pfam" id="PF22468">
    <property type="entry name" value="ACT_9"/>
    <property type="match status" value="2"/>
</dbReference>
<keyword evidence="21" id="KW-0457">Lysine biosynthesis</keyword>
<dbReference type="InterPro" id="IPR045865">
    <property type="entry name" value="ACT-like_dom_sf"/>
</dbReference>
<evidence type="ECO:0000313" key="30">
    <source>
        <dbReference type="EMBL" id="SNV03560.1"/>
    </source>
</evidence>
<evidence type="ECO:0000256" key="12">
    <source>
        <dbReference type="ARBA" id="ARBA00022697"/>
    </source>
</evidence>
<evidence type="ECO:0000256" key="8">
    <source>
        <dbReference type="ARBA" id="ARBA00010046"/>
    </source>
</evidence>
<dbReference type="GO" id="GO:0050661">
    <property type="term" value="F:NADP binding"/>
    <property type="evidence" value="ECO:0007669"/>
    <property type="project" value="InterPro"/>
</dbReference>
<dbReference type="InterPro" id="IPR011147">
    <property type="entry name" value="Bifunc_Aspkin/hSer_DH"/>
</dbReference>
<dbReference type="SUPFAM" id="SSF55021">
    <property type="entry name" value="ACT-like"/>
    <property type="match status" value="2"/>
</dbReference>
<keyword evidence="12" id="KW-0791">Threonine biosynthesis</keyword>
<keyword evidence="23" id="KW-0511">Multifunctional enzyme</keyword>
<evidence type="ECO:0000259" key="28">
    <source>
        <dbReference type="PROSITE" id="PS51671"/>
    </source>
</evidence>
<evidence type="ECO:0000256" key="3">
    <source>
        <dbReference type="ARBA" id="ARBA00004986"/>
    </source>
</evidence>
<evidence type="ECO:0000256" key="21">
    <source>
        <dbReference type="ARBA" id="ARBA00023154"/>
    </source>
</evidence>
<dbReference type="AlphaFoldDB" id="A0AAX2GUU4"/>
<keyword evidence="17" id="KW-0521">NADP</keyword>
<comment type="pathway">
    <text evidence="4">Amino-acid biosynthesis; L-threonine biosynthesis; L-threonine from L-aspartate: step 3/5.</text>
</comment>
<dbReference type="InterPro" id="IPR019811">
    <property type="entry name" value="HDH_CS"/>
</dbReference>
<dbReference type="InterPro" id="IPR036393">
    <property type="entry name" value="AceGlu_kinase-like_sf"/>
</dbReference>
<keyword evidence="13" id="KW-0479">Metal-binding</keyword>
<dbReference type="CDD" id="cd04921">
    <property type="entry name" value="ACT_AKi-HSDH-ThrA-like_1"/>
    <property type="match status" value="1"/>
</dbReference>
<dbReference type="InterPro" id="IPR001048">
    <property type="entry name" value="Asp/Glu/Uridylate_kinase"/>
</dbReference>
<evidence type="ECO:0000256" key="1">
    <source>
        <dbReference type="ARBA" id="ARBA00001920"/>
    </source>
</evidence>
<evidence type="ECO:0000256" key="10">
    <source>
        <dbReference type="ARBA" id="ARBA00022605"/>
    </source>
</evidence>
<evidence type="ECO:0000256" key="26">
    <source>
        <dbReference type="ARBA" id="ARBA00048841"/>
    </source>
</evidence>
<evidence type="ECO:0000256" key="5">
    <source>
        <dbReference type="ARBA" id="ARBA00005062"/>
    </source>
</evidence>
<evidence type="ECO:0000256" key="4">
    <source>
        <dbReference type="ARBA" id="ARBA00005056"/>
    </source>
</evidence>
<dbReference type="PROSITE" id="PS51671">
    <property type="entry name" value="ACT"/>
    <property type="match status" value="1"/>
</dbReference>
<dbReference type="Proteomes" id="UP000215539">
    <property type="component" value="Chromosome 1"/>
</dbReference>
<comment type="pathway">
    <text evidence="2">Amino-acid biosynthesis; L-lysine biosynthesis via DAP pathway; (S)-tetrahydrodipicolinate from L-aspartate: step 1/4.</text>
</comment>
<evidence type="ECO:0000256" key="19">
    <source>
        <dbReference type="ARBA" id="ARBA00023027"/>
    </source>
</evidence>
<evidence type="ECO:0000256" key="24">
    <source>
        <dbReference type="ARBA" id="ARBA00044938"/>
    </source>
</evidence>
<dbReference type="PROSITE" id="PS01042">
    <property type="entry name" value="HOMOSER_DHGENASE"/>
    <property type="match status" value="1"/>
</dbReference>
<dbReference type="CDD" id="cd04243">
    <property type="entry name" value="AAK_AK-HSDH-like"/>
    <property type="match status" value="1"/>
</dbReference>
<dbReference type="InterPro" id="IPR036291">
    <property type="entry name" value="NAD(P)-bd_dom_sf"/>
</dbReference>
<comment type="catalytic activity">
    <reaction evidence="27">
        <text>L-homoserine + NAD(+) = L-aspartate 4-semialdehyde + NADH + H(+)</text>
        <dbReference type="Rhea" id="RHEA:15757"/>
        <dbReference type="ChEBI" id="CHEBI:15378"/>
        <dbReference type="ChEBI" id="CHEBI:57476"/>
        <dbReference type="ChEBI" id="CHEBI:57540"/>
        <dbReference type="ChEBI" id="CHEBI:57945"/>
        <dbReference type="ChEBI" id="CHEBI:537519"/>
        <dbReference type="EC" id="1.1.1.3"/>
    </reaction>
    <physiologicalReaction direction="right-to-left" evidence="27">
        <dbReference type="Rhea" id="RHEA:15759"/>
    </physiologicalReaction>
</comment>
<dbReference type="GO" id="GO:0009089">
    <property type="term" value="P:lysine biosynthetic process via diaminopimelate"/>
    <property type="evidence" value="ECO:0007669"/>
    <property type="project" value="UniProtKB-ARBA"/>
</dbReference>
<dbReference type="PROSITE" id="PS00324">
    <property type="entry name" value="ASPARTOKINASE"/>
    <property type="match status" value="1"/>
</dbReference>
<dbReference type="GO" id="GO:0005524">
    <property type="term" value="F:ATP binding"/>
    <property type="evidence" value="ECO:0007669"/>
    <property type="project" value="UniProtKB-KW"/>
</dbReference>
<dbReference type="GO" id="GO:0009086">
    <property type="term" value="P:methionine biosynthetic process"/>
    <property type="evidence" value="ECO:0007669"/>
    <property type="project" value="UniProtKB-KW"/>
</dbReference>
<evidence type="ECO:0000256" key="22">
    <source>
        <dbReference type="ARBA" id="ARBA00023167"/>
    </source>
</evidence>
<evidence type="ECO:0000313" key="29">
    <source>
        <dbReference type="EMBL" id="AMD85296.1"/>
    </source>
</evidence>
<keyword evidence="18" id="KW-0560">Oxidoreductase</keyword>
<comment type="similarity">
    <text evidence="7">In the C-terminal section; belongs to the homoserine dehydrogenase family.</text>
</comment>
<dbReference type="Gene3D" id="3.30.2130.10">
    <property type="entry name" value="VC0802-like"/>
    <property type="match status" value="1"/>
</dbReference>
<feature type="domain" description="ACT" evidence="28">
    <location>
        <begin position="394"/>
        <end position="472"/>
    </location>
</feature>
<dbReference type="EMBL" id="LT906449">
    <property type="protein sequence ID" value="SNV03560.1"/>
    <property type="molecule type" value="Genomic_DNA"/>
</dbReference>
<evidence type="ECO:0000256" key="13">
    <source>
        <dbReference type="ARBA" id="ARBA00022723"/>
    </source>
</evidence>
<comment type="function">
    <text evidence="24">Bifunctional aspartate kinase and homoserine dehydrogenase that catalyzes the first and the third steps toward the synthesis of lysine, methionine and threonine from aspartate.</text>
</comment>
<dbReference type="CDD" id="cd04922">
    <property type="entry name" value="ACT_AKi-HSDH-ThrA_2"/>
    <property type="match status" value="1"/>
</dbReference>
<dbReference type="InterPro" id="IPR002912">
    <property type="entry name" value="ACT_dom"/>
</dbReference>
<sequence>MIVIKFGGSSVGTVENIHKVKEIVKAKTEPFIMVVSAFAGVTNALQHLATAALEGHHSESLEELKARHIAMAKSLLPIDKQTTTLVYIQQTFLKLTSLCESVYALGELSERTKARFLAQGELLSSHILFEYLKQEGVKLSYLPSDKYIIATGDYCNAKVDLQATQAQCASINTLQCYIAGGFIATNTSTELMVLGRGGSDYTAAIYGYCTNATQIELWSDVNGMQNANPQLVKSTKVITQMSYEEAFEMAYFGAKVIYPPAIRPAMEKQIPVYLLNTLHPTDKGTRISTVTSTTHSDKVLGVSTLSDISMLTVSGIGLAGTKGSARRVFQSLESAGVNIILITQSCSEQSICFAVKTSDAQSAEQALQRQFEREIATGQIDPISLTHQHVILALIGDNMKHQTGLSGKVFSALGNNGINVQAIAQGASERNISVVIDAKDEHKAVNVVHERFFQEATKKVHLFVIGIGNVGKQFLDIVYQQQAYCRQYQKIELRVSAVANSKKYLLNEEGLTYEEALSLPEKGTPYTDTSALAELIISVNRRNSIVVDNTASEAISNLYERFFNHTISVATCNKITGSSPLANYNKLMQLVKDKNCDFQYETSVGAALPIIKTIQNLRLSGDTIHRIDAVVSGSLNFIFNHYNATTPFAEIVKQAQTEGYTEPDPRIDLSGLDVIRKILILAREAGEQKEIEEVAFESFLPAQAMQTTSVEAFYKALSDNETFFQEMYNKAKEKNAKLKVVAQLLEGTLKVSLQEVASSSPFYHLDGKDNIIALYTDMYPTEPLVIKGAGAGAKVTASGVFSDVMYIANKRK</sequence>
<dbReference type="GO" id="GO:0046872">
    <property type="term" value="F:metal ion binding"/>
    <property type="evidence" value="ECO:0007669"/>
    <property type="project" value="UniProtKB-KW"/>
</dbReference>
<dbReference type="PANTHER" id="PTHR43070:SF3">
    <property type="entry name" value="HOMOSERINE DEHYDROGENASE"/>
    <property type="match status" value="1"/>
</dbReference>
<organism evidence="30 32">
    <name type="scientific">Capnocytophaga haemolytica</name>
    <dbReference type="NCBI Taxonomy" id="45243"/>
    <lineage>
        <taxon>Bacteria</taxon>
        <taxon>Pseudomonadati</taxon>
        <taxon>Bacteroidota</taxon>
        <taxon>Flavobacteriia</taxon>
        <taxon>Flavobacteriales</taxon>
        <taxon>Flavobacteriaceae</taxon>
        <taxon>Capnocytophaga</taxon>
    </lineage>
</organism>
<dbReference type="PIRSF" id="PIRSF000727">
    <property type="entry name" value="ThrA"/>
    <property type="match status" value="1"/>
</dbReference>
<evidence type="ECO:0000313" key="31">
    <source>
        <dbReference type="Proteomes" id="UP000065822"/>
    </source>
</evidence>
<proteinExistence type="inferred from homology"/>